<keyword evidence="6 11" id="KW-0547">Nucleotide-binding</keyword>
<dbReference type="GO" id="GO:0005524">
    <property type="term" value="F:ATP binding"/>
    <property type="evidence" value="ECO:0007669"/>
    <property type="project" value="UniProtKB-UniRule"/>
</dbReference>
<dbReference type="SUPFAM" id="SSF109604">
    <property type="entry name" value="HD-domain/PDEase-like"/>
    <property type="match status" value="1"/>
</dbReference>
<dbReference type="GO" id="GO:0004820">
    <property type="term" value="F:glycine-tRNA ligase activity"/>
    <property type="evidence" value="ECO:0007669"/>
    <property type="project" value="UniProtKB-UniRule"/>
</dbReference>
<dbReference type="EMBL" id="FN645454">
    <property type="protein sequence ID" value="CBI76729.1"/>
    <property type="molecule type" value="Genomic_DNA"/>
</dbReference>
<evidence type="ECO:0000256" key="9">
    <source>
        <dbReference type="ARBA" id="ARBA00023146"/>
    </source>
</evidence>
<dbReference type="OrthoDB" id="9775440at2"/>
<dbReference type="GO" id="GO:0006426">
    <property type="term" value="P:glycyl-tRNA aminoacylation"/>
    <property type="evidence" value="ECO:0007669"/>
    <property type="project" value="UniProtKB-UniRule"/>
</dbReference>
<comment type="subcellular location">
    <subcellularLocation>
        <location evidence="1 11">Cytoplasm</location>
    </subcellularLocation>
</comment>
<dbReference type="PRINTS" id="PR01045">
    <property type="entry name" value="TRNASYNTHGB"/>
</dbReference>
<dbReference type="KEGG" id="bcd:BARCL_1048"/>
<dbReference type="InterPro" id="IPR015944">
    <property type="entry name" value="Gly-tRNA-synth_bsu"/>
</dbReference>
<evidence type="ECO:0000256" key="7">
    <source>
        <dbReference type="ARBA" id="ARBA00022840"/>
    </source>
</evidence>
<evidence type="ECO:0000256" key="6">
    <source>
        <dbReference type="ARBA" id="ARBA00022741"/>
    </source>
</evidence>
<feature type="domain" description="DALR anticodon binding" evidence="12">
    <location>
        <begin position="627"/>
        <end position="731"/>
    </location>
</feature>
<accession>E6YIP1</accession>
<gene>
    <name evidence="11 13" type="primary">glyS</name>
    <name evidence="13" type="ordered locus">BARCL_1048</name>
</gene>
<dbReference type="NCBIfam" id="TIGR00211">
    <property type="entry name" value="glyS"/>
    <property type="match status" value="1"/>
</dbReference>
<dbReference type="InterPro" id="IPR006194">
    <property type="entry name" value="Gly-tRNA-synth_heterodimer"/>
</dbReference>
<proteinExistence type="inferred from homology"/>
<evidence type="ECO:0000256" key="3">
    <source>
        <dbReference type="ARBA" id="ARBA00011209"/>
    </source>
</evidence>
<keyword evidence="7 11" id="KW-0067">ATP-binding</keyword>
<keyword evidence="9 11" id="KW-0030">Aminoacyl-tRNA synthetase</keyword>
<evidence type="ECO:0000256" key="11">
    <source>
        <dbReference type="HAMAP-Rule" id="MF_00255"/>
    </source>
</evidence>
<dbReference type="GO" id="GO:0004814">
    <property type="term" value="F:arginine-tRNA ligase activity"/>
    <property type="evidence" value="ECO:0007669"/>
    <property type="project" value="InterPro"/>
</dbReference>
<dbReference type="GO" id="GO:0006420">
    <property type="term" value="P:arginyl-tRNA aminoacylation"/>
    <property type="evidence" value="ECO:0007669"/>
    <property type="project" value="InterPro"/>
</dbReference>
<dbReference type="Proteomes" id="UP000009101">
    <property type="component" value="Chromosome"/>
</dbReference>
<dbReference type="Pfam" id="PF02092">
    <property type="entry name" value="tRNA_synt_2f"/>
    <property type="match status" value="1"/>
</dbReference>
<reference evidence="14" key="1">
    <citation type="submission" date="2009-11" db="EMBL/GenBank/DDBJ databases">
        <title>Genome sequencing of Bartonella species and comparative genomics.</title>
        <authorList>
            <person name="Engel P."/>
            <person name="Salzburger W."/>
            <person name="Marius L."/>
            <person name="Chao-Chin C."/>
            <person name="Soichi M."/>
            <person name="Christa L."/>
            <person name="Alexandra C."/>
            <person name="Aurelie L."/>
            <person name="Claudine M."/>
            <person name="Stephan S.C."/>
            <person name="Christoph D."/>
        </authorList>
    </citation>
    <scope>NUCLEOTIDE SEQUENCE [LARGE SCALE GENOMIC DNA]</scope>
    <source>
        <strain evidence="14">CIP 104772 / 73</strain>
    </source>
</reference>
<dbReference type="HOGENOM" id="CLU_007220_2_1_5"/>
<keyword evidence="8 11" id="KW-0648">Protein biosynthesis</keyword>
<comment type="similarity">
    <text evidence="2 11">Belongs to the class-II aminoacyl-tRNA synthetase family.</text>
</comment>
<evidence type="ECO:0000256" key="5">
    <source>
        <dbReference type="ARBA" id="ARBA00022598"/>
    </source>
</evidence>
<sequence>MPDLLLELFSEEIPAHMQRRAASDLKKCVTDKLVNAGLSYKAACEYWTPRRLTLNIRGLSKSSPDVHEERKGPNAQSPQQVIDAFLRTTGLNDISKVHITHDDKKGDFYIAKTTKKGRLAEEIIADILPDIIRNFPWQKSMRWGQESAKSGALRWIRSLQNILCVFGSAIGETHIIPFTVGSLKSNNLTYGHRFLSNGKSIQVRRFDDYVTQLENHKVILDAERRKDIILADAQNLCFANGLELVEDKALLEEVAGLVEWPVVLMSTFDKTFLNIPPEIIRLTIQTHQKCFVTRKRGDKSKLSNYFILVANILANDKGIEISKGNSKVVNARLSDALYFWQTDQCNLPNITHLESSAKKLDLDLNKPLDQRIAQLNYLNVTFHAKLGTQGAKVERIAALTQIIAPLVKADSILAKRAAILAKADLQTEIVGEFPELQGLIGRKYALLQGEDPRVAEAIEDHYKPLGPKDRIPCEPIAITVALADKIDTLIGFWFINEKPTSSKDPYALRRAALGVIRLMLLNDWKISLMPLFHQAMNFLLQQKIQYATSETEATQLQNISVEKTENIVLDLLTFFHERLKGYLKDEGARHDIIEAVLTKDSDDILLIARRVEALTFFINTNDGNSLLIAVKRAINILENETKKGTTIINKVRPELFIETEEKQLYQTTIETEKKIADHIHVTELSSTLSSLLLLKKPINEFFEKVFVNDGNINIRTNRLALLERIRIVTQNVADFSKLNSKT</sequence>
<reference evidence="13 14" key="2">
    <citation type="journal article" date="2011" name="PLoS Genet.">
        <title>Parallel evolution of a type IV secretion system in radiating lineages of the host-restricted bacterial pathogen Bartonella.</title>
        <authorList>
            <person name="Engel P."/>
            <person name="Salzburger W."/>
            <person name="Liesch M."/>
            <person name="Chang C.C."/>
            <person name="Maruyama S."/>
            <person name="Lanz C."/>
            <person name="Calteau A."/>
            <person name="Lajus A."/>
            <person name="Medigue C."/>
            <person name="Schuster S.C."/>
            <person name="Dehio C."/>
        </authorList>
    </citation>
    <scope>NUCLEOTIDE SEQUENCE [LARGE SCALE GENOMIC DNA]</scope>
    <source>
        <strain evidence="14">CIP 104772 / 73</strain>
    </source>
</reference>
<evidence type="ECO:0000256" key="2">
    <source>
        <dbReference type="ARBA" id="ARBA00008226"/>
    </source>
</evidence>
<keyword evidence="4 11" id="KW-0963">Cytoplasm</keyword>
<dbReference type="PANTHER" id="PTHR30075">
    <property type="entry name" value="GLYCYL-TRNA SYNTHETASE"/>
    <property type="match status" value="1"/>
</dbReference>
<dbReference type="HAMAP" id="MF_00255">
    <property type="entry name" value="Gly_tRNA_synth_beta"/>
    <property type="match status" value="1"/>
</dbReference>
<evidence type="ECO:0000256" key="4">
    <source>
        <dbReference type="ARBA" id="ARBA00022490"/>
    </source>
</evidence>
<keyword evidence="5 11" id="KW-0436">Ligase</keyword>
<dbReference type="eggNOG" id="COG0751">
    <property type="taxonomic scope" value="Bacteria"/>
</dbReference>
<dbReference type="RefSeq" id="WP_013545358.1">
    <property type="nucleotide sequence ID" value="NC_014932.1"/>
</dbReference>
<organism evidence="13 14">
    <name type="scientific">Bartonella clarridgeiae (strain CCUG 45776 / CIP 104772 / 73)</name>
    <dbReference type="NCBI Taxonomy" id="696125"/>
    <lineage>
        <taxon>Bacteria</taxon>
        <taxon>Pseudomonadati</taxon>
        <taxon>Pseudomonadota</taxon>
        <taxon>Alphaproteobacteria</taxon>
        <taxon>Hyphomicrobiales</taxon>
        <taxon>Bartonellaceae</taxon>
        <taxon>Bartonella</taxon>
    </lineage>
</organism>
<evidence type="ECO:0000256" key="10">
    <source>
        <dbReference type="ARBA" id="ARBA00047937"/>
    </source>
</evidence>
<name>E6YIP1_BARC7</name>
<evidence type="ECO:0000313" key="13">
    <source>
        <dbReference type="EMBL" id="CBI76729.1"/>
    </source>
</evidence>
<protein>
    <recommendedName>
        <fullName evidence="11">Glycine--tRNA ligase beta subunit</fullName>
        <ecNumber evidence="11">6.1.1.14</ecNumber>
    </recommendedName>
    <alternativeName>
        <fullName evidence="11">Glycyl-tRNA synthetase beta subunit</fullName>
        <shortName evidence="11">GlyRS</shortName>
    </alternativeName>
</protein>
<dbReference type="InterPro" id="IPR008909">
    <property type="entry name" value="DALR_anticod-bd"/>
</dbReference>
<evidence type="ECO:0000313" key="14">
    <source>
        <dbReference type="Proteomes" id="UP000009101"/>
    </source>
</evidence>
<dbReference type="STRING" id="696125.BARCL_1048"/>
<dbReference type="PROSITE" id="PS50861">
    <property type="entry name" value="AA_TRNA_LIGASE_II_GLYAB"/>
    <property type="match status" value="1"/>
</dbReference>
<comment type="subunit">
    <text evidence="3 11">Tetramer of two alpha and two beta subunits.</text>
</comment>
<dbReference type="EC" id="6.1.1.14" evidence="11"/>
<dbReference type="GO" id="GO:0005829">
    <property type="term" value="C:cytosol"/>
    <property type="evidence" value="ECO:0007669"/>
    <property type="project" value="TreeGrafter"/>
</dbReference>
<evidence type="ECO:0000256" key="8">
    <source>
        <dbReference type="ARBA" id="ARBA00022917"/>
    </source>
</evidence>
<keyword evidence="14" id="KW-1185">Reference proteome</keyword>
<dbReference type="Pfam" id="PF05746">
    <property type="entry name" value="DALR_1"/>
    <property type="match status" value="1"/>
</dbReference>
<comment type="catalytic activity">
    <reaction evidence="10 11">
        <text>tRNA(Gly) + glycine + ATP = glycyl-tRNA(Gly) + AMP + diphosphate</text>
        <dbReference type="Rhea" id="RHEA:16013"/>
        <dbReference type="Rhea" id="RHEA-COMP:9664"/>
        <dbReference type="Rhea" id="RHEA-COMP:9683"/>
        <dbReference type="ChEBI" id="CHEBI:30616"/>
        <dbReference type="ChEBI" id="CHEBI:33019"/>
        <dbReference type="ChEBI" id="CHEBI:57305"/>
        <dbReference type="ChEBI" id="CHEBI:78442"/>
        <dbReference type="ChEBI" id="CHEBI:78522"/>
        <dbReference type="ChEBI" id="CHEBI:456215"/>
        <dbReference type="EC" id="6.1.1.14"/>
    </reaction>
</comment>
<dbReference type="AlphaFoldDB" id="E6YIP1"/>
<dbReference type="PANTHER" id="PTHR30075:SF2">
    <property type="entry name" value="GLYCINE--TRNA LIGASE, CHLOROPLASTIC_MITOCHONDRIAL 2"/>
    <property type="match status" value="1"/>
</dbReference>
<evidence type="ECO:0000256" key="1">
    <source>
        <dbReference type="ARBA" id="ARBA00004496"/>
    </source>
</evidence>
<evidence type="ECO:0000259" key="12">
    <source>
        <dbReference type="Pfam" id="PF05746"/>
    </source>
</evidence>